<feature type="transmembrane region" description="Helical" evidence="6">
    <location>
        <begin position="99"/>
        <end position="119"/>
    </location>
</feature>
<evidence type="ECO:0000256" key="6">
    <source>
        <dbReference type="SAM" id="Phobius"/>
    </source>
</evidence>
<reference evidence="10" key="2">
    <citation type="submission" date="2019-11" db="UniProtKB">
        <authorList>
            <consortium name="WormBaseParasite"/>
        </authorList>
    </citation>
    <scope>IDENTIFICATION</scope>
</reference>
<dbReference type="WBParaSite" id="MCU_000467-RB">
    <property type="protein sequence ID" value="MCU_000467-RB"/>
    <property type="gene ID" value="MCU_000467"/>
</dbReference>
<dbReference type="PANTHER" id="PTHR13439:SF0">
    <property type="entry name" value="TOPOISOMERASE I DAMAGE AFFECTED PROTEIN 4"/>
    <property type="match status" value="1"/>
</dbReference>
<evidence type="ECO:0000256" key="5">
    <source>
        <dbReference type="PROSITE-ProRule" id="PRU00205"/>
    </source>
</evidence>
<keyword evidence="9" id="KW-1185">Reference proteome</keyword>
<dbReference type="SMART" id="SM00724">
    <property type="entry name" value="TLC"/>
    <property type="match status" value="1"/>
</dbReference>
<evidence type="ECO:0000256" key="3">
    <source>
        <dbReference type="ARBA" id="ARBA00022989"/>
    </source>
</evidence>
<evidence type="ECO:0000256" key="2">
    <source>
        <dbReference type="ARBA" id="ARBA00022692"/>
    </source>
</evidence>
<dbReference type="AlphaFoldDB" id="A0A0R3UEL1"/>
<dbReference type="PROSITE" id="PS50922">
    <property type="entry name" value="TLC"/>
    <property type="match status" value="1"/>
</dbReference>
<name>A0A0R3UEL1_MESCO</name>
<evidence type="ECO:0000313" key="10">
    <source>
        <dbReference type="WBParaSite" id="MCU_000467-RB"/>
    </source>
</evidence>
<evidence type="ECO:0000313" key="8">
    <source>
        <dbReference type="EMBL" id="VDD79453.1"/>
    </source>
</evidence>
<dbReference type="STRING" id="53468.A0A0R3UEL1"/>
<evidence type="ECO:0000259" key="7">
    <source>
        <dbReference type="PROSITE" id="PS50922"/>
    </source>
</evidence>
<accession>A0A0R3UEL1</accession>
<protein>
    <submittedName>
        <fullName evidence="10">TLC domain-containing protein</fullName>
    </submittedName>
</protein>
<dbReference type="OrthoDB" id="6256279at2759"/>
<feature type="transmembrane region" description="Helical" evidence="6">
    <location>
        <begin position="125"/>
        <end position="145"/>
    </location>
</feature>
<feature type="transmembrane region" description="Helical" evidence="6">
    <location>
        <begin position="188"/>
        <end position="208"/>
    </location>
</feature>
<dbReference type="Pfam" id="PF03798">
    <property type="entry name" value="TRAM_LAG1_CLN8"/>
    <property type="match status" value="1"/>
</dbReference>
<dbReference type="GO" id="GO:0005783">
    <property type="term" value="C:endoplasmic reticulum"/>
    <property type="evidence" value="ECO:0007669"/>
    <property type="project" value="TreeGrafter"/>
</dbReference>
<feature type="domain" description="TLC" evidence="7">
    <location>
        <begin position="54"/>
        <end position="259"/>
    </location>
</feature>
<reference evidence="8 9" key="1">
    <citation type="submission" date="2018-10" db="EMBL/GenBank/DDBJ databases">
        <authorList>
            <consortium name="Pathogen Informatics"/>
        </authorList>
    </citation>
    <scope>NUCLEOTIDE SEQUENCE [LARGE SCALE GENOMIC DNA]</scope>
</reference>
<dbReference type="InterPro" id="IPR050846">
    <property type="entry name" value="TLCD"/>
</dbReference>
<feature type="transmembrane region" description="Helical" evidence="6">
    <location>
        <begin position="228"/>
        <end position="251"/>
    </location>
</feature>
<keyword evidence="3 6" id="KW-1133">Transmembrane helix</keyword>
<evidence type="ECO:0000256" key="4">
    <source>
        <dbReference type="ARBA" id="ARBA00023136"/>
    </source>
</evidence>
<comment type="subcellular location">
    <subcellularLocation>
        <location evidence="1">Membrane</location>
        <topology evidence="1">Multi-pass membrane protein</topology>
    </subcellularLocation>
</comment>
<evidence type="ECO:0000313" key="9">
    <source>
        <dbReference type="Proteomes" id="UP000267029"/>
    </source>
</evidence>
<dbReference type="InterPro" id="IPR006634">
    <property type="entry name" value="TLC-dom"/>
</dbReference>
<evidence type="ECO:0000256" key="1">
    <source>
        <dbReference type="ARBA" id="ARBA00004141"/>
    </source>
</evidence>
<dbReference type="PANTHER" id="PTHR13439">
    <property type="entry name" value="CT120 PROTEIN"/>
    <property type="match status" value="1"/>
</dbReference>
<dbReference type="Proteomes" id="UP000267029">
    <property type="component" value="Unassembled WGS sequence"/>
</dbReference>
<organism evidence="8 9">
    <name type="scientific">Mesocestoides corti</name>
    <name type="common">Flatworm</name>
    <dbReference type="NCBI Taxonomy" id="53468"/>
    <lineage>
        <taxon>Eukaryota</taxon>
        <taxon>Metazoa</taxon>
        <taxon>Spiralia</taxon>
        <taxon>Lophotrochozoa</taxon>
        <taxon>Platyhelminthes</taxon>
        <taxon>Cestoda</taxon>
        <taxon>Eucestoda</taxon>
        <taxon>Cyclophyllidea</taxon>
        <taxon>Mesocestoididae</taxon>
        <taxon>Mesocestoides</taxon>
    </lineage>
</organism>
<dbReference type="GO" id="GO:0055088">
    <property type="term" value="P:lipid homeostasis"/>
    <property type="evidence" value="ECO:0007669"/>
    <property type="project" value="TreeGrafter"/>
</dbReference>
<keyword evidence="4 5" id="KW-0472">Membrane</keyword>
<sequence length="281" mass="32332">MGKAYESYVWPQDVEYRYSLWSLASFCGTILINRVIGPLCFESLFPSYRRLNPHQKLEWNCRVASSVHATLVTLLSLESLLFDQFQWADPITSISRTGCIALAITIGYMFADTITMFTFQKGLELILFSIHHLLVAVCFTFLLVYRLVPVYGIMRLVSEVSTPFLNQRWFFRTIGGDGSKERSARVTLVFAGLFIIGRYILPIPYWIVFWSNFNSRPHLLIKADLPPFTNYFISCPVLLDILNIAWGYPVFMVTRKALITLGYIHPKAEAKQNGFARPREE</sequence>
<dbReference type="EMBL" id="UXSR01005195">
    <property type="protein sequence ID" value="VDD79453.1"/>
    <property type="molecule type" value="Genomic_DNA"/>
</dbReference>
<gene>
    <name evidence="8" type="ORF">MCOS_LOCUS5456</name>
</gene>
<keyword evidence="2 5" id="KW-0812">Transmembrane</keyword>
<proteinExistence type="predicted"/>
<dbReference type="GO" id="GO:0016020">
    <property type="term" value="C:membrane"/>
    <property type="evidence" value="ECO:0007669"/>
    <property type="project" value="UniProtKB-SubCell"/>
</dbReference>